<name>G2I3Z8_KOMMN</name>
<dbReference type="SUPFAM" id="SSF140804">
    <property type="entry name" value="YidB-like"/>
    <property type="match status" value="1"/>
</dbReference>
<gene>
    <name evidence="2" type="ordered locus">GLX_04330</name>
</gene>
<dbReference type="EMBL" id="AP012159">
    <property type="protein sequence ID" value="BAK82845.1"/>
    <property type="molecule type" value="Genomic_DNA"/>
</dbReference>
<evidence type="ECO:0000313" key="3">
    <source>
        <dbReference type="Proteomes" id="UP000009044"/>
    </source>
</evidence>
<dbReference type="eggNOG" id="COG3753">
    <property type="taxonomic scope" value="Bacteria"/>
</dbReference>
<dbReference type="InterPro" id="IPR027405">
    <property type="entry name" value="YidB-like"/>
</dbReference>
<accession>G2I3Z8</accession>
<dbReference type="Gene3D" id="1.10.10.690">
    <property type="entry name" value="YidB-like"/>
    <property type="match status" value="1"/>
</dbReference>
<dbReference type="AlphaFoldDB" id="G2I3Z8"/>
<reference evidence="3" key="1">
    <citation type="journal article" date="2011" name="J. Bacteriol.">
        <title>Complete genome sequence of NBRC 3288, a unique cellulose-nonproducing strain of Gluconacetobacter xylinus isolated from vinegar.</title>
        <authorList>
            <person name="Ogino H."/>
            <person name="Azuma Y."/>
            <person name="Hosoyama A."/>
            <person name="Nakazawa H."/>
            <person name="Matsutani M."/>
            <person name="Hasegawa A."/>
            <person name="Otsuyama K."/>
            <person name="Matsushita K."/>
            <person name="Fujita N."/>
            <person name="Shirai M."/>
        </authorList>
    </citation>
    <scope>NUCLEOTIDE SEQUENCE [LARGE SCALE GENOMIC DNA]</scope>
    <source>
        <strain evidence="3">NBRC 3288 / BCRC 11682 / LMG 1693</strain>
    </source>
</reference>
<dbReference type="KEGG" id="gxy:GLX_04330"/>
<protein>
    <submittedName>
        <fullName evidence="2">Uncharacterized protein</fullName>
    </submittedName>
</protein>
<feature type="region of interest" description="Disordered" evidence="1">
    <location>
        <begin position="28"/>
        <end position="54"/>
    </location>
</feature>
<feature type="compositionally biased region" description="Basic residues" evidence="1">
    <location>
        <begin position="38"/>
        <end position="47"/>
    </location>
</feature>
<dbReference type="Proteomes" id="UP000009044">
    <property type="component" value="Chromosome"/>
</dbReference>
<sequence length="213" mass="23160">MPAHSWPVRCPRHPPCHGWHKGRDDGTGVHPHCPAGRSVHKTGHKPARAGPAMPPACRDTMQARNREQRVPLLSNPLLQQEAPMAITRNVADITTRIGDFLTGAHGDRSGALSVLNDILGPLPAPEHPSMLENRAEAVGLLPVIHAWQIHDKSPPTDEETIHTLFHPAELARFSTQTGLSELAAMNILREMLPTAVRHRAVTAQASRAAPPVQ</sequence>
<evidence type="ECO:0000256" key="1">
    <source>
        <dbReference type="SAM" id="MobiDB-lite"/>
    </source>
</evidence>
<dbReference type="PATRIC" id="fig|634177.7.peg.499"/>
<proteinExistence type="predicted"/>
<evidence type="ECO:0000313" key="2">
    <source>
        <dbReference type="EMBL" id="BAK82845.1"/>
    </source>
</evidence>
<organism evidence="2 3">
    <name type="scientific">Komagataeibacter medellinensis (strain NBRC 3288 / BCRC 11682 / LMG 1693 / Kondo 51)</name>
    <name type="common">Gluconacetobacter medellinensis</name>
    <dbReference type="NCBI Taxonomy" id="634177"/>
    <lineage>
        <taxon>Bacteria</taxon>
        <taxon>Pseudomonadati</taxon>
        <taxon>Pseudomonadota</taxon>
        <taxon>Alphaproteobacteria</taxon>
        <taxon>Acetobacterales</taxon>
        <taxon>Acetobacteraceae</taxon>
        <taxon>Komagataeibacter</taxon>
    </lineage>
</organism>
<dbReference type="HOGENOM" id="CLU_1292985_0_0_5"/>